<reference evidence="2 3" key="1">
    <citation type="submission" date="2022-03" db="EMBL/GenBank/DDBJ databases">
        <title>Hymenobactersp. isolated from the air.</title>
        <authorList>
            <person name="Won M."/>
            <person name="Kwon S.-W."/>
        </authorList>
    </citation>
    <scope>NUCLEOTIDE SEQUENCE [LARGE SCALE GENOMIC DNA]</scope>
    <source>
        <strain evidence="2 3">KACC 21982</strain>
    </source>
</reference>
<name>A0ABY4CXM0_9BACT</name>
<proteinExistence type="predicted"/>
<sequence length="162" mass="18140">MLDPNFLVSATGVAPYCLVESGLATQKGRSGTVTTQDIMAKKPVNKKSKNDPEKKARVHKELEGFEIKINPLGEITSNYSIEDINTFLNRHVRDKKLVNRDGQFGEKEDEEFPLEEGVQEPEESDEDFMRRTSRETKKKGPKGDVDAASEAADTRAELPDDE</sequence>
<dbReference type="Proteomes" id="UP000831113">
    <property type="component" value="Chromosome"/>
</dbReference>
<feature type="compositionally biased region" description="Basic and acidic residues" evidence="1">
    <location>
        <begin position="95"/>
        <end position="106"/>
    </location>
</feature>
<dbReference type="RefSeq" id="WP_243798789.1">
    <property type="nucleotide sequence ID" value="NZ_CP094669.1"/>
</dbReference>
<keyword evidence="3" id="KW-1185">Reference proteome</keyword>
<organism evidence="2 3">
    <name type="scientific">Hymenobacter tibetensis</name>
    <dbReference type="NCBI Taxonomy" id="497967"/>
    <lineage>
        <taxon>Bacteria</taxon>
        <taxon>Pseudomonadati</taxon>
        <taxon>Bacteroidota</taxon>
        <taxon>Cytophagia</taxon>
        <taxon>Cytophagales</taxon>
        <taxon>Hymenobacteraceae</taxon>
        <taxon>Hymenobacter</taxon>
    </lineage>
</organism>
<evidence type="ECO:0000313" key="2">
    <source>
        <dbReference type="EMBL" id="UOG75018.1"/>
    </source>
</evidence>
<dbReference type="EMBL" id="CP094669">
    <property type="protein sequence ID" value="UOG75018.1"/>
    <property type="molecule type" value="Genomic_DNA"/>
</dbReference>
<evidence type="ECO:0000313" key="3">
    <source>
        <dbReference type="Proteomes" id="UP000831113"/>
    </source>
</evidence>
<feature type="compositionally biased region" description="Basic and acidic residues" evidence="1">
    <location>
        <begin position="152"/>
        <end position="162"/>
    </location>
</feature>
<feature type="region of interest" description="Disordered" evidence="1">
    <location>
        <begin position="95"/>
        <end position="162"/>
    </location>
</feature>
<feature type="compositionally biased region" description="Acidic residues" evidence="1">
    <location>
        <begin position="107"/>
        <end position="126"/>
    </location>
</feature>
<accession>A0ABY4CXM0</accession>
<gene>
    <name evidence="2" type="ORF">MTX78_00095</name>
</gene>
<protein>
    <submittedName>
        <fullName evidence="2">Uncharacterized protein</fullName>
    </submittedName>
</protein>
<evidence type="ECO:0000256" key="1">
    <source>
        <dbReference type="SAM" id="MobiDB-lite"/>
    </source>
</evidence>